<proteinExistence type="predicted"/>
<accession>A0A8S2UHF6</accession>
<dbReference type="EMBL" id="CAJOBI010039060">
    <property type="protein sequence ID" value="CAF4315261.1"/>
    <property type="molecule type" value="Genomic_DNA"/>
</dbReference>
<comment type="caution">
    <text evidence="1">The sequence shown here is derived from an EMBL/GenBank/DDBJ whole genome shotgun (WGS) entry which is preliminary data.</text>
</comment>
<dbReference type="Proteomes" id="UP000676336">
    <property type="component" value="Unassembled WGS sequence"/>
</dbReference>
<feature type="non-terminal residue" evidence="1">
    <location>
        <position position="31"/>
    </location>
</feature>
<name>A0A8S2UHF6_9BILA</name>
<protein>
    <submittedName>
        <fullName evidence="1">Uncharacterized protein</fullName>
    </submittedName>
</protein>
<reference evidence="1" key="1">
    <citation type="submission" date="2021-02" db="EMBL/GenBank/DDBJ databases">
        <authorList>
            <person name="Nowell W R."/>
        </authorList>
    </citation>
    <scope>NUCLEOTIDE SEQUENCE</scope>
</reference>
<gene>
    <name evidence="1" type="ORF">SMN809_LOCUS26716</name>
</gene>
<organism evidence="1 2">
    <name type="scientific">Rotaria magnacalcarata</name>
    <dbReference type="NCBI Taxonomy" id="392030"/>
    <lineage>
        <taxon>Eukaryota</taxon>
        <taxon>Metazoa</taxon>
        <taxon>Spiralia</taxon>
        <taxon>Gnathifera</taxon>
        <taxon>Rotifera</taxon>
        <taxon>Eurotatoria</taxon>
        <taxon>Bdelloidea</taxon>
        <taxon>Philodinida</taxon>
        <taxon>Philodinidae</taxon>
        <taxon>Rotaria</taxon>
    </lineage>
</organism>
<evidence type="ECO:0000313" key="2">
    <source>
        <dbReference type="Proteomes" id="UP000676336"/>
    </source>
</evidence>
<dbReference type="AlphaFoldDB" id="A0A8S2UHF6"/>
<feature type="non-terminal residue" evidence="1">
    <location>
        <position position="1"/>
    </location>
</feature>
<sequence>MQRCYATNVTNSSLRRMIAYSSQTLTDDDST</sequence>
<evidence type="ECO:0000313" key="1">
    <source>
        <dbReference type="EMBL" id="CAF4315261.1"/>
    </source>
</evidence>